<reference evidence="1" key="1">
    <citation type="submission" date="2016-10" db="EMBL/GenBank/DDBJ databases">
        <authorList>
            <person name="Benchimol M."/>
            <person name="Almeida L.G."/>
            <person name="Vasconcelos A.T."/>
            <person name="Perreira-Neves A."/>
            <person name="Rosa I.A."/>
            <person name="Tasca T."/>
            <person name="Bogo M.R."/>
            <person name="de Souza W."/>
        </authorList>
    </citation>
    <scope>NUCLEOTIDE SEQUENCE [LARGE SCALE GENOMIC DNA]</scope>
    <source>
        <strain evidence="1">K</strain>
    </source>
</reference>
<dbReference type="GeneID" id="94826249"/>
<evidence type="ECO:0000313" key="1">
    <source>
        <dbReference type="EMBL" id="OHT11636.1"/>
    </source>
</evidence>
<sequence>MLCIIAIDNYNMKFYEKCRDIVFPVIFTINSPQIFQKKMKSLRIELEQIYNPTNDWMACTLASSGSKVYVSPIPPRSTRPLPANIVDPQIILESVLSSSSIAKFTSSNAVVSSSVIVESLDLHIQGKWTGEAHIADVTHEITSIACINEKEVTGWFSIDTTIYFFVGNLNTLSKSISYTIYESTAVRKTDVRGAISNEGGKYALSGKSGDFSFSLCLDQNQSRGIKEDPNISGSYVGFYERGPHSFELHADLNSLDNGIINGRGTEESRQFTIFGMIDFSKKRYFFVRNKGNDITYYNGEAQLTDEIFFQGEWKMGSISGGFTLIKCMENDSKNQPVK</sequence>
<dbReference type="Proteomes" id="UP000179807">
    <property type="component" value="Unassembled WGS sequence"/>
</dbReference>
<name>A0A1J4KPB2_9EUKA</name>
<proteinExistence type="predicted"/>
<dbReference type="AlphaFoldDB" id="A0A1J4KPB2"/>
<dbReference type="VEuPathDB" id="TrichDB:TRFO_03834"/>
<dbReference type="EMBL" id="MLAK01000582">
    <property type="protein sequence ID" value="OHT11636.1"/>
    <property type="molecule type" value="Genomic_DNA"/>
</dbReference>
<keyword evidence="2" id="KW-1185">Reference proteome</keyword>
<gene>
    <name evidence="1" type="ORF">TRFO_03834</name>
</gene>
<organism evidence="1 2">
    <name type="scientific">Tritrichomonas foetus</name>
    <dbReference type="NCBI Taxonomy" id="1144522"/>
    <lineage>
        <taxon>Eukaryota</taxon>
        <taxon>Metamonada</taxon>
        <taxon>Parabasalia</taxon>
        <taxon>Tritrichomonadida</taxon>
        <taxon>Tritrichomonadidae</taxon>
        <taxon>Tritrichomonas</taxon>
    </lineage>
</organism>
<evidence type="ECO:0000313" key="2">
    <source>
        <dbReference type="Proteomes" id="UP000179807"/>
    </source>
</evidence>
<accession>A0A1J4KPB2</accession>
<protein>
    <submittedName>
        <fullName evidence="1">Uncharacterized protein</fullName>
    </submittedName>
</protein>
<dbReference type="RefSeq" id="XP_068364772.1">
    <property type="nucleotide sequence ID" value="XM_068491545.1"/>
</dbReference>
<comment type="caution">
    <text evidence="1">The sequence shown here is derived from an EMBL/GenBank/DDBJ whole genome shotgun (WGS) entry which is preliminary data.</text>
</comment>